<dbReference type="EMBL" id="JAPFFF010000021">
    <property type="protein sequence ID" value="KAK8853956.1"/>
    <property type="molecule type" value="Genomic_DNA"/>
</dbReference>
<feature type="region of interest" description="Disordered" evidence="2">
    <location>
        <begin position="411"/>
        <end position="438"/>
    </location>
</feature>
<sequence length="438" mass="49748">MITESEVLLRIDYSALYRFLNNFNDHLIKHDEQIAELQRLLSDVPSRNDINKIRDELDHKIDQFKDDLGQKIDDNNQILNDQIKSLKDENSLLSDRINKIESKLDQDSEKIANLESELDKLKEKISSLDSSDQELKISEAFEKIKNLNDMINENREYINTIATAYSLVNNGGVNNNTNGENNSILGPSLKRTLYSTSDYITRNFKKLQDALKALQNGNKETPTIVEKKIDIDLSGLNYNGSEISAKFEDEPQLPPIRKFHEIPEAVQYMYDSFPKLQGFLKALHGKLATVKSSDFDPSAFDNLLATIRKALADMASDINALKKQSGKGLTKADVMKLIRDFLDQEEYEDDHEATSIGYVKCIACGREINKVAGAMTEAQAYKSLGAPSNSIAFRPYIGDHLIRQSFGNSDEVDKSFYESPRSRRPKRSNRKYKPHPPD</sequence>
<evidence type="ECO:0000256" key="1">
    <source>
        <dbReference type="SAM" id="Coils"/>
    </source>
</evidence>
<feature type="coiled-coil region" evidence="1">
    <location>
        <begin position="69"/>
        <end position="131"/>
    </location>
</feature>
<evidence type="ECO:0000313" key="4">
    <source>
        <dbReference type="Proteomes" id="UP001470230"/>
    </source>
</evidence>
<dbReference type="Gene3D" id="1.10.287.1490">
    <property type="match status" value="1"/>
</dbReference>
<evidence type="ECO:0000313" key="3">
    <source>
        <dbReference type="EMBL" id="KAK8853956.1"/>
    </source>
</evidence>
<keyword evidence="4" id="KW-1185">Reference proteome</keyword>
<evidence type="ECO:0000256" key="2">
    <source>
        <dbReference type="SAM" id="MobiDB-lite"/>
    </source>
</evidence>
<proteinExistence type="predicted"/>
<feature type="compositionally biased region" description="Basic residues" evidence="2">
    <location>
        <begin position="422"/>
        <end position="438"/>
    </location>
</feature>
<name>A0ABR2HWS1_9EUKA</name>
<comment type="caution">
    <text evidence="3">The sequence shown here is derived from an EMBL/GenBank/DDBJ whole genome shotgun (WGS) entry which is preliminary data.</text>
</comment>
<accession>A0ABR2HWS1</accession>
<reference evidence="3 4" key="1">
    <citation type="submission" date="2024-04" db="EMBL/GenBank/DDBJ databases">
        <title>Tritrichomonas musculus Genome.</title>
        <authorList>
            <person name="Alves-Ferreira E."/>
            <person name="Grigg M."/>
            <person name="Lorenzi H."/>
            <person name="Galac M."/>
        </authorList>
    </citation>
    <scope>NUCLEOTIDE SEQUENCE [LARGE SCALE GENOMIC DNA]</scope>
    <source>
        <strain evidence="3 4">EAF2021</strain>
    </source>
</reference>
<protein>
    <submittedName>
        <fullName evidence="3">Uncharacterized protein</fullName>
    </submittedName>
</protein>
<gene>
    <name evidence="3" type="ORF">M9Y10_016504</name>
</gene>
<keyword evidence="1" id="KW-0175">Coiled coil</keyword>
<organism evidence="3 4">
    <name type="scientific">Tritrichomonas musculus</name>
    <dbReference type="NCBI Taxonomy" id="1915356"/>
    <lineage>
        <taxon>Eukaryota</taxon>
        <taxon>Metamonada</taxon>
        <taxon>Parabasalia</taxon>
        <taxon>Tritrichomonadida</taxon>
        <taxon>Tritrichomonadidae</taxon>
        <taxon>Tritrichomonas</taxon>
    </lineage>
</organism>
<dbReference type="Proteomes" id="UP001470230">
    <property type="component" value="Unassembled WGS sequence"/>
</dbReference>